<dbReference type="InterPro" id="IPR008972">
    <property type="entry name" value="Cupredoxin"/>
</dbReference>
<dbReference type="Gene3D" id="2.60.40.420">
    <property type="entry name" value="Cupredoxins - blue copper proteins"/>
    <property type="match status" value="2"/>
</dbReference>
<dbReference type="GO" id="GO:0005507">
    <property type="term" value="F:copper ion binding"/>
    <property type="evidence" value="ECO:0007669"/>
    <property type="project" value="InterPro"/>
</dbReference>
<feature type="signal peptide" evidence="2">
    <location>
        <begin position="1"/>
        <end position="24"/>
    </location>
</feature>
<evidence type="ECO:0000259" key="3">
    <source>
        <dbReference type="Pfam" id="PF07732"/>
    </source>
</evidence>
<dbReference type="EMBL" id="QGNW01000005">
    <property type="protein sequence ID" value="RVX21097.1"/>
    <property type="molecule type" value="Genomic_DNA"/>
</dbReference>
<gene>
    <name evidence="4" type="ORF">CK203_001834</name>
</gene>
<dbReference type="Proteomes" id="UP000288805">
    <property type="component" value="Unassembled WGS sequence"/>
</dbReference>
<accession>A0A438KIS5</accession>
<evidence type="ECO:0000313" key="5">
    <source>
        <dbReference type="Proteomes" id="UP000288805"/>
    </source>
</evidence>
<keyword evidence="2" id="KW-0732">Signal</keyword>
<evidence type="ECO:0000256" key="2">
    <source>
        <dbReference type="SAM" id="SignalP"/>
    </source>
</evidence>
<proteinExistence type="inferred from homology"/>
<feature type="chain" id="PRO_5019163233" description="Plastocyanin-like domain-containing protein" evidence="2">
    <location>
        <begin position="25"/>
        <end position="282"/>
    </location>
</feature>
<feature type="domain" description="Plastocyanin-like" evidence="3">
    <location>
        <begin position="72"/>
        <end position="100"/>
    </location>
</feature>
<protein>
    <recommendedName>
        <fullName evidence="3">Plastocyanin-like domain-containing protein</fullName>
    </recommendedName>
</protein>
<comment type="caution">
    <text evidence="4">The sequence shown here is derived from an EMBL/GenBank/DDBJ whole genome shotgun (WGS) entry which is preliminary data.</text>
</comment>
<dbReference type="InterPro" id="IPR011707">
    <property type="entry name" value="Cu-oxidase-like_N"/>
</dbReference>
<name>A0A438KIS5_VITVI</name>
<sequence length="282" mass="31032">MGVMRFLALFILLFSVLIFQAAEARIRRYNWEVKLSTGLLIASRRWLLPSMDKAPVQQSWPKKETPSLLSSQMIGTPWFDGTEGVTQCPILPGDTFTYDLGLIYTMPITECKEKLGCMDRFVCRLLVGRLSPLPMTTTGASSSLTGTIIPLMNKPWACPPFLLTGSGSLSSGENISPSGLELDVPVSSQFPNRVLVKADQDPSRNYWVTTSEVSRNNTVTPPGLAILNYYPNHPKKSPPTVPPAGPLWNDVEPLLNQSRAIKAHHDYIVPPPHTSTSPTSPT</sequence>
<dbReference type="AlphaFoldDB" id="A0A438KIS5"/>
<reference evidence="4 5" key="1">
    <citation type="journal article" date="2018" name="PLoS Genet.">
        <title>Population sequencing reveals clonal diversity and ancestral inbreeding in the grapevine cultivar Chardonnay.</title>
        <authorList>
            <person name="Roach M.J."/>
            <person name="Johnson D.L."/>
            <person name="Bohlmann J."/>
            <person name="van Vuuren H.J."/>
            <person name="Jones S.J."/>
            <person name="Pretorius I.S."/>
            <person name="Schmidt S.A."/>
            <person name="Borneman A.R."/>
        </authorList>
    </citation>
    <scope>NUCLEOTIDE SEQUENCE [LARGE SCALE GENOMIC DNA]</scope>
    <source>
        <strain evidence="5">cv. Chardonnay</strain>
        <tissue evidence="4">Leaf</tissue>
    </source>
</reference>
<dbReference type="Pfam" id="PF07732">
    <property type="entry name" value="Cu-oxidase_3"/>
    <property type="match status" value="1"/>
</dbReference>
<dbReference type="SUPFAM" id="SSF49503">
    <property type="entry name" value="Cupredoxins"/>
    <property type="match status" value="1"/>
</dbReference>
<evidence type="ECO:0000313" key="4">
    <source>
        <dbReference type="EMBL" id="RVX21097.1"/>
    </source>
</evidence>
<organism evidence="4 5">
    <name type="scientific">Vitis vinifera</name>
    <name type="common">Grape</name>
    <dbReference type="NCBI Taxonomy" id="29760"/>
    <lineage>
        <taxon>Eukaryota</taxon>
        <taxon>Viridiplantae</taxon>
        <taxon>Streptophyta</taxon>
        <taxon>Embryophyta</taxon>
        <taxon>Tracheophyta</taxon>
        <taxon>Spermatophyta</taxon>
        <taxon>Magnoliopsida</taxon>
        <taxon>eudicotyledons</taxon>
        <taxon>Gunneridae</taxon>
        <taxon>Pentapetalae</taxon>
        <taxon>rosids</taxon>
        <taxon>Vitales</taxon>
        <taxon>Vitaceae</taxon>
        <taxon>Viteae</taxon>
        <taxon>Vitis</taxon>
    </lineage>
</organism>
<evidence type="ECO:0000256" key="1">
    <source>
        <dbReference type="ARBA" id="ARBA00010609"/>
    </source>
</evidence>
<comment type="similarity">
    <text evidence="1">Belongs to the multicopper oxidase family.</text>
</comment>